<sequence>MLAGGAVTDRNSNLWFAVAGVCALWTVAAALAGTGVSAPLLIGALALIFGVNGEARRWVEGKLSWALSGSTLQLVLVMIGVMMLWQTVGLELALFAAGDVLAYLEVLTAVSLMTAQARLALVRAAMARRVTALMQPLRRLKLRSRARRIRPKTPPSSSDADGPAGVWAFA</sequence>
<feature type="transmembrane region" description="Helical" evidence="1">
    <location>
        <begin position="36"/>
        <end position="53"/>
    </location>
</feature>
<reference evidence="2 3" key="2">
    <citation type="submission" date="2017-06" db="EMBL/GenBank/DDBJ databases">
        <authorList>
            <person name="Kim H.J."/>
            <person name="Triplett B.A."/>
        </authorList>
    </citation>
    <scope>NUCLEOTIDE SEQUENCE [LARGE SCALE GENOMIC DNA]</scope>
    <source>
        <strain evidence="2 3">BZC3</strain>
    </source>
</reference>
<feature type="transmembrane region" description="Helical" evidence="1">
    <location>
        <begin position="12"/>
        <end position="30"/>
    </location>
</feature>
<proteinExistence type="predicted"/>
<reference evidence="2 3" key="1">
    <citation type="submission" date="2017-06" db="EMBL/GenBank/DDBJ databases">
        <title>Biodegradation of gentamicin by bacterial consortia AMQD4 in synthetic medium and raw gentamicin sewage.</title>
        <authorList>
            <person name="Chang H."/>
            <person name="Feng Y."/>
            <person name="Li Z."/>
            <person name="Xue J."/>
            <person name="Cheng D."/>
        </authorList>
    </citation>
    <scope>NUCLEOTIDE SEQUENCE [LARGE SCALE GENOMIC DNA]</scope>
    <source>
        <strain evidence="2 3">BZC3</strain>
    </source>
</reference>
<dbReference type="STRING" id="293.GCA_000988015_01957"/>
<keyword evidence="1" id="KW-0812">Transmembrane</keyword>
<feature type="transmembrane region" description="Helical" evidence="1">
    <location>
        <begin position="65"/>
        <end position="88"/>
    </location>
</feature>
<accession>A0A1Z3LVT8</accession>
<dbReference type="EMBL" id="CP021995">
    <property type="protein sequence ID" value="ASD26332.1"/>
    <property type="molecule type" value="Genomic_DNA"/>
</dbReference>
<organism evidence="2 3">
    <name type="scientific">Brevundimonas diminuta</name>
    <name type="common">Pseudomonas diminuta</name>
    <dbReference type="NCBI Taxonomy" id="293"/>
    <lineage>
        <taxon>Bacteria</taxon>
        <taxon>Pseudomonadati</taxon>
        <taxon>Pseudomonadota</taxon>
        <taxon>Alphaproteobacteria</taxon>
        <taxon>Caulobacterales</taxon>
        <taxon>Caulobacteraceae</taxon>
        <taxon>Brevundimonas</taxon>
    </lineage>
</organism>
<protein>
    <submittedName>
        <fullName evidence="2">Uncharacterized protein</fullName>
    </submittedName>
</protein>
<evidence type="ECO:0000313" key="2">
    <source>
        <dbReference type="EMBL" id="ASD26332.1"/>
    </source>
</evidence>
<evidence type="ECO:0000256" key="1">
    <source>
        <dbReference type="SAM" id="Phobius"/>
    </source>
</evidence>
<name>A0A1Z3LVT8_BREDI</name>
<dbReference type="Proteomes" id="UP000197024">
    <property type="component" value="Chromosome"/>
</dbReference>
<keyword evidence="1" id="KW-0472">Membrane</keyword>
<evidence type="ECO:0000313" key="3">
    <source>
        <dbReference type="Proteomes" id="UP000197024"/>
    </source>
</evidence>
<gene>
    <name evidence="2" type="ORF">CD943_05155</name>
</gene>
<feature type="transmembrane region" description="Helical" evidence="1">
    <location>
        <begin position="100"/>
        <end position="121"/>
    </location>
</feature>
<keyword evidence="1" id="KW-1133">Transmembrane helix</keyword>
<dbReference type="AlphaFoldDB" id="A0A1Z3LVT8"/>